<keyword evidence="1" id="KW-0812">Transmembrane</keyword>
<keyword evidence="1" id="KW-1133">Transmembrane helix</keyword>
<feature type="transmembrane region" description="Helical" evidence="1">
    <location>
        <begin position="15"/>
        <end position="32"/>
    </location>
</feature>
<protein>
    <submittedName>
        <fullName evidence="2">Uncharacterized protein</fullName>
    </submittedName>
</protein>
<keyword evidence="1" id="KW-0472">Membrane</keyword>
<evidence type="ECO:0000313" key="3">
    <source>
        <dbReference type="Proteomes" id="UP000321570"/>
    </source>
</evidence>
<dbReference type="Proteomes" id="UP000321570">
    <property type="component" value="Unassembled WGS sequence"/>
</dbReference>
<gene>
    <name evidence="2" type="ORF">WMSIL1_LOCUS8521</name>
</gene>
<name>A0A564YS68_HYMDI</name>
<organism evidence="2 3">
    <name type="scientific">Hymenolepis diminuta</name>
    <name type="common">Rat tapeworm</name>
    <dbReference type="NCBI Taxonomy" id="6216"/>
    <lineage>
        <taxon>Eukaryota</taxon>
        <taxon>Metazoa</taxon>
        <taxon>Spiralia</taxon>
        <taxon>Lophotrochozoa</taxon>
        <taxon>Platyhelminthes</taxon>
        <taxon>Cestoda</taxon>
        <taxon>Eucestoda</taxon>
        <taxon>Cyclophyllidea</taxon>
        <taxon>Hymenolepididae</taxon>
        <taxon>Hymenolepis</taxon>
    </lineage>
</organism>
<keyword evidence="3" id="KW-1185">Reference proteome</keyword>
<sequence length="96" mass="10641">MIGLTGDEVSEPRTAVLYAFLLAFMIFLEIALNRCFERWLGQTKPILQDHVLKNVLFPLMSMFLDLPIVSGVARRTIANMMAAVKVNATTTPGDKG</sequence>
<dbReference type="AlphaFoldDB" id="A0A564YS68"/>
<proteinExistence type="predicted"/>
<evidence type="ECO:0000313" key="2">
    <source>
        <dbReference type="EMBL" id="VUZ49538.1"/>
    </source>
</evidence>
<evidence type="ECO:0000256" key="1">
    <source>
        <dbReference type="SAM" id="Phobius"/>
    </source>
</evidence>
<dbReference type="EMBL" id="CABIJS010000333">
    <property type="protein sequence ID" value="VUZ49538.1"/>
    <property type="molecule type" value="Genomic_DNA"/>
</dbReference>
<reference evidence="2 3" key="1">
    <citation type="submission" date="2019-07" db="EMBL/GenBank/DDBJ databases">
        <authorList>
            <person name="Jastrzebski P J."/>
            <person name="Paukszto L."/>
            <person name="Jastrzebski P J."/>
        </authorList>
    </citation>
    <scope>NUCLEOTIDE SEQUENCE [LARGE SCALE GENOMIC DNA]</scope>
    <source>
        <strain evidence="2 3">WMS-il1</strain>
    </source>
</reference>
<accession>A0A564YS68</accession>